<reference evidence="5" key="1">
    <citation type="submission" date="2019-06" db="EMBL/GenBank/DDBJ databases">
        <authorList>
            <person name="Broberg M."/>
        </authorList>
    </citation>
    <scope>NUCLEOTIDE SEQUENCE [LARGE SCALE GENOMIC DNA]</scope>
</reference>
<dbReference type="GO" id="GO:0016616">
    <property type="term" value="F:oxidoreductase activity, acting on the CH-OH group of donors, NAD or NADP as acceptor"/>
    <property type="evidence" value="ECO:0007669"/>
    <property type="project" value="TreeGrafter"/>
</dbReference>
<comment type="similarity">
    <text evidence="1 3">Belongs to the short-chain dehydrogenases/reductases (SDR) family.</text>
</comment>
<dbReference type="InterPro" id="IPR036291">
    <property type="entry name" value="NAD(P)-bd_dom_sf"/>
</dbReference>
<organism evidence="4 5">
    <name type="scientific">Clonostachys solani</name>
    <dbReference type="NCBI Taxonomy" id="160281"/>
    <lineage>
        <taxon>Eukaryota</taxon>
        <taxon>Fungi</taxon>
        <taxon>Dikarya</taxon>
        <taxon>Ascomycota</taxon>
        <taxon>Pezizomycotina</taxon>
        <taxon>Sordariomycetes</taxon>
        <taxon>Hypocreomycetidae</taxon>
        <taxon>Hypocreales</taxon>
        <taxon>Bionectriaceae</taxon>
        <taxon>Clonostachys</taxon>
    </lineage>
</organism>
<dbReference type="PANTHER" id="PTHR44229">
    <property type="entry name" value="15-HYDROXYPROSTAGLANDIN DEHYDROGENASE [NAD(+)]"/>
    <property type="match status" value="1"/>
</dbReference>
<evidence type="ECO:0000256" key="3">
    <source>
        <dbReference type="RuleBase" id="RU000363"/>
    </source>
</evidence>
<gene>
    <name evidence="4" type="ORF">CSOL1703_00012156</name>
</gene>
<comment type="caution">
    <text evidence="4">The sequence shown here is derived from an EMBL/GenBank/DDBJ whole genome shotgun (WGS) entry which is preliminary data.</text>
</comment>
<dbReference type="Pfam" id="PF00106">
    <property type="entry name" value="adh_short"/>
    <property type="match status" value="1"/>
</dbReference>
<sequence length="319" mass="34829">MAACKVEGSVALVTGAGSGIGHGLARRLLELGCSVVMADLKLRPEAEETLNKYQNPTKGTGPSAFFHQTDLCDWSQINSLWQTALKTFGRVNLLVNSAGLYEPPFSDFWNPPGISPLSQDPADAQVGVYKTYAVNTIAPVRLAQIAIEYWLRPENRELQGNILWMASMAGYIHGLLTPFYYSSKAAVVSMCKSLGSLNKIAGIRNVAICPGVVDTPIFHAQYSRERVRSDDLMLTLDELLNVAMDGIQNPQYGDGNIIEVFCGGTQDAHEVCVRDVPMEAVYNMEGLKGLAAGTHIIATQDEFEKRLKKEGMGFHSTLK</sequence>
<reference evidence="4 5" key="2">
    <citation type="submission" date="2021-10" db="EMBL/GenBank/DDBJ databases">
        <authorList>
            <person name="Piombo E."/>
        </authorList>
    </citation>
    <scope>NUCLEOTIDE SEQUENCE [LARGE SCALE GENOMIC DNA]</scope>
</reference>
<dbReference type="AlphaFoldDB" id="A0A9N9YZS8"/>
<dbReference type="Proteomes" id="UP000775872">
    <property type="component" value="Unassembled WGS sequence"/>
</dbReference>
<evidence type="ECO:0000256" key="1">
    <source>
        <dbReference type="ARBA" id="ARBA00006484"/>
    </source>
</evidence>
<proteinExistence type="inferred from homology"/>
<evidence type="ECO:0000256" key="2">
    <source>
        <dbReference type="ARBA" id="ARBA00023002"/>
    </source>
</evidence>
<dbReference type="EMBL" id="CABFOC020000014">
    <property type="protein sequence ID" value="CAH0046422.1"/>
    <property type="molecule type" value="Genomic_DNA"/>
</dbReference>
<keyword evidence="2" id="KW-0560">Oxidoreductase</keyword>
<dbReference type="OrthoDB" id="5296at2759"/>
<dbReference type="InterPro" id="IPR002347">
    <property type="entry name" value="SDR_fam"/>
</dbReference>
<dbReference type="GO" id="GO:0005737">
    <property type="term" value="C:cytoplasm"/>
    <property type="evidence" value="ECO:0007669"/>
    <property type="project" value="TreeGrafter"/>
</dbReference>
<accession>A0A9N9YZS8</accession>
<dbReference type="PRINTS" id="PR00081">
    <property type="entry name" value="GDHRDH"/>
</dbReference>
<dbReference type="PANTHER" id="PTHR44229:SF4">
    <property type="entry name" value="15-HYDROXYPROSTAGLANDIN DEHYDROGENASE [NAD(+)]"/>
    <property type="match status" value="1"/>
</dbReference>
<dbReference type="PRINTS" id="PR00080">
    <property type="entry name" value="SDRFAMILY"/>
</dbReference>
<evidence type="ECO:0000313" key="5">
    <source>
        <dbReference type="Proteomes" id="UP000775872"/>
    </source>
</evidence>
<name>A0A9N9YZS8_9HYPO</name>
<dbReference type="Gene3D" id="3.40.50.720">
    <property type="entry name" value="NAD(P)-binding Rossmann-like Domain"/>
    <property type="match status" value="1"/>
</dbReference>
<dbReference type="SUPFAM" id="SSF51735">
    <property type="entry name" value="NAD(P)-binding Rossmann-fold domains"/>
    <property type="match status" value="1"/>
</dbReference>
<keyword evidence="5" id="KW-1185">Reference proteome</keyword>
<protein>
    <submittedName>
        <fullName evidence="4">Uncharacterized protein</fullName>
    </submittedName>
</protein>
<evidence type="ECO:0000313" key="4">
    <source>
        <dbReference type="EMBL" id="CAH0046422.1"/>
    </source>
</evidence>